<dbReference type="SUPFAM" id="SSF110087">
    <property type="entry name" value="DR1885-like metal-binding protein"/>
    <property type="match status" value="1"/>
</dbReference>
<name>A0AAJ0UH50_HALSE</name>
<sequence>MRTIKRALSTLIPTLALVFGLQATTLAETIEVQDAYVRAVPPGQPSSAAFMSITNHSGNDRALLAAESDKAEVVELHTHRMEDDMMRMRQVEQITLPAGETVTLEPGGLHVMLIGLTETLAPGNQVELTLGFDDGGNQTLSLPVKRIDPNAMPMHQ</sequence>
<dbReference type="RefSeq" id="WP_201246210.1">
    <property type="nucleotide sequence ID" value="NZ_NHSF01000063.1"/>
</dbReference>
<dbReference type="Gene3D" id="2.60.40.1890">
    <property type="entry name" value="PCu(A)C copper chaperone"/>
    <property type="match status" value="1"/>
</dbReference>
<dbReference type="EMBL" id="NHSF01000063">
    <property type="protein sequence ID" value="MBK5931374.1"/>
    <property type="molecule type" value="Genomic_DNA"/>
</dbReference>
<keyword evidence="1" id="KW-0732">Signal</keyword>
<gene>
    <name evidence="2" type="ORF">CCR82_12815</name>
</gene>
<evidence type="ECO:0000313" key="2">
    <source>
        <dbReference type="EMBL" id="MBK5931374.1"/>
    </source>
</evidence>
<comment type="caution">
    <text evidence="2">The sequence shown here is derived from an EMBL/GenBank/DDBJ whole genome shotgun (WGS) entry which is preliminary data.</text>
</comment>
<dbReference type="InterPro" id="IPR007410">
    <property type="entry name" value="LpqE-like"/>
</dbReference>
<protein>
    <recommendedName>
        <fullName evidence="4">Copper chaperone PCu(A)C</fullName>
    </recommendedName>
</protein>
<keyword evidence="3" id="KW-1185">Reference proteome</keyword>
<reference evidence="2" key="1">
    <citation type="submission" date="2017-05" db="EMBL/GenBank/DDBJ databases">
        <authorList>
            <person name="Imhoff J.F."/>
            <person name="Rahn T."/>
            <person name="Kuenzel S."/>
            <person name="Neulinger S.C."/>
        </authorList>
    </citation>
    <scope>NUCLEOTIDE SEQUENCE</scope>
    <source>
        <strain evidence="2">DSM 4395</strain>
    </source>
</reference>
<dbReference type="InterPro" id="IPR058248">
    <property type="entry name" value="Lxx211020-like"/>
</dbReference>
<dbReference type="Pfam" id="PF04314">
    <property type="entry name" value="PCuAC"/>
    <property type="match status" value="1"/>
</dbReference>
<dbReference type="Proteomes" id="UP001296967">
    <property type="component" value="Unassembled WGS sequence"/>
</dbReference>
<dbReference type="AlphaFoldDB" id="A0AAJ0UH50"/>
<dbReference type="PANTHER" id="PTHR36302">
    <property type="entry name" value="BLR7088 PROTEIN"/>
    <property type="match status" value="1"/>
</dbReference>
<evidence type="ECO:0008006" key="4">
    <source>
        <dbReference type="Google" id="ProtNLM"/>
    </source>
</evidence>
<feature type="chain" id="PRO_5042555666" description="Copper chaperone PCu(A)C" evidence="1">
    <location>
        <begin position="24"/>
        <end position="156"/>
    </location>
</feature>
<feature type="signal peptide" evidence="1">
    <location>
        <begin position="1"/>
        <end position="23"/>
    </location>
</feature>
<dbReference type="InterPro" id="IPR036182">
    <property type="entry name" value="PCuAC_sf"/>
</dbReference>
<accession>A0AAJ0UH50</accession>
<proteinExistence type="predicted"/>
<dbReference type="PANTHER" id="PTHR36302:SF1">
    <property type="entry name" value="COPPER CHAPERONE PCU(A)C"/>
    <property type="match status" value="1"/>
</dbReference>
<organism evidence="2 3">
    <name type="scientific">Halochromatium salexigens</name>
    <name type="common">Chromatium salexigens</name>
    <dbReference type="NCBI Taxonomy" id="49447"/>
    <lineage>
        <taxon>Bacteria</taxon>
        <taxon>Pseudomonadati</taxon>
        <taxon>Pseudomonadota</taxon>
        <taxon>Gammaproteobacteria</taxon>
        <taxon>Chromatiales</taxon>
        <taxon>Chromatiaceae</taxon>
        <taxon>Halochromatium</taxon>
    </lineage>
</organism>
<evidence type="ECO:0000313" key="3">
    <source>
        <dbReference type="Proteomes" id="UP001296967"/>
    </source>
</evidence>
<reference evidence="2" key="2">
    <citation type="journal article" date="2020" name="Microorganisms">
        <title>Osmotic Adaptation and Compatible Solute Biosynthesis of Phototrophic Bacteria as Revealed from Genome Analyses.</title>
        <authorList>
            <person name="Imhoff J.F."/>
            <person name="Rahn T."/>
            <person name="Kunzel S."/>
            <person name="Keller A."/>
            <person name="Neulinger S.C."/>
        </authorList>
    </citation>
    <scope>NUCLEOTIDE SEQUENCE</scope>
    <source>
        <strain evidence="2">DSM 4395</strain>
    </source>
</reference>
<evidence type="ECO:0000256" key="1">
    <source>
        <dbReference type="SAM" id="SignalP"/>
    </source>
</evidence>